<sequence>MTTIEPPLSTRPMRACRLQSAARMAGLPTPPETPPLARRPQPLRARSTPVRHSAPLPQDGLSSVSMPVTRAPSPGLQPIVEITRSSETTSPSVNNIEARTPLPRRRSALGLDLNDSNEATPLPISVQLPTPDDFLNLPPAQASRPVNTASPKRVTIDGKPRCRVERRFPCDFPGCTKAYFKQSRLNEHKQTHTGERSHKCEEEGCGKTYYRRSHLVAHMRTHKKPEEKPFVCPRQGCGKHFWTASHCKRHEESHDRAEEHACEHCEAVFAKANQLRDHVADAHMPAGTKPWLCKHEGCGKSFAMKQQLKTHTKTHDPTRYMCGHADHETAVLFATWTELQAHTREAHPAVCPYDECHGRTFKTPARLRDHLKVHAEREEDLAAVGSDEEIAPVLQKKRPSRRKRRRSDVDDAGDQPLSPEAPKKLARIEGGSAGKIYACGTPGCGKTYKTQYARDEHAQAAHAKGKHRCDVCGRTYRRPASLKRHQADGWCDPNRESEAECTEDESHGDIAAELLGIATAPGGQQYRPWVCPYLTHVELHGLGEKEMERDENMEEEEEEGEEACSERFFRVYDVRRHLGAVHGVVIGDEETRKLLLADGQRGE</sequence>
<evidence type="ECO:0000256" key="2">
    <source>
        <dbReference type="ARBA" id="ARBA00022723"/>
    </source>
</evidence>
<dbReference type="GO" id="GO:0000981">
    <property type="term" value="F:DNA-binding transcription factor activity, RNA polymerase II-specific"/>
    <property type="evidence" value="ECO:0007669"/>
    <property type="project" value="UniProtKB-ARBA"/>
</dbReference>
<dbReference type="FunFam" id="3.30.160.60:FF:000125">
    <property type="entry name" value="Putative zinc finger protein 143"/>
    <property type="match status" value="1"/>
</dbReference>
<dbReference type="PANTHER" id="PTHR46179:SF13">
    <property type="entry name" value="C2H2-TYPE DOMAIN-CONTAINING PROTEIN"/>
    <property type="match status" value="1"/>
</dbReference>
<keyword evidence="2" id="KW-0479">Metal-binding</keyword>
<evidence type="ECO:0000256" key="4">
    <source>
        <dbReference type="ARBA" id="ARBA00022771"/>
    </source>
</evidence>
<evidence type="ECO:0000256" key="7">
    <source>
        <dbReference type="ARBA" id="ARBA00023163"/>
    </source>
</evidence>
<dbReference type="PROSITE" id="PS00028">
    <property type="entry name" value="ZINC_FINGER_C2H2_1"/>
    <property type="match status" value="5"/>
</dbReference>
<evidence type="ECO:0000313" key="13">
    <source>
        <dbReference type="Proteomes" id="UP000002748"/>
    </source>
</evidence>
<feature type="region of interest" description="Disordered" evidence="10">
    <location>
        <begin position="21"/>
        <end position="64"/>
    </location>
</feature>
<dbReference type="PANTHER" id="PTHR46179">
    <property type="entry name" value="ZINC FINGER PROTEIN"/>
    <property type="match status" value="1"/>
</dbReference>
<dbReference type="HOGENOM" id="CLU_002678_91_2_1"/>
<dbReference type="InterPro" id="IPR051061">
    <property type="entry name" value="Zinc_finger_trans_reg"/>
</dbReference>
<evidence type="ECO:0000256" key="9">
    <source>
        <dbReference type="PROSITE-ProRule" id="PRU00042"/>
    </source>
</evidence>
<protein>
    <submittedName>
        <fullName evidence="12">Transcription factor iiia</fullName>
    </submittedName>
</protein>
<dbReference type="AlphaFoldDB" id="J5SCV5"/>
<evidence type="ECO:0000256" key="6">
    <source>
        <dbReference type="ARBA" id="ARBA00023015"/>
    </source>
</evidence>
<dbReference type="OrthoDB" id="427030at2759"/>
<feature type="domain" description="C2H2-type" evidence="11">
    <location>
        <begin position="467"/>
        <end position="486"/>
    </location>
</feature>
<feature type="compositionally biased region" description="Basic residues" evidence="10">
    <location>
        <begin position="395"/>
        <end position="406"/>
    </location>
</feature>
<feature type="domain" description="C2H2-type" evidence="11">
    <location>
        <begin position="260"/>
        <end position="290"/>
    </location>
</feature>
<keyword evidence="6" id="KW-0805">Transcription regulation</keyword>
<dbReference type="Gene3D" id="3.30.160.60">
    <property type="entry name" value="Classic Zinc Finger"/>
    <property type="match status" value="5"/>
</dbReference>
<feature type="compositionally biased region" description="Low complexity" evidence="10">
    <location>
        <begin position="35"/>
        <end position="46"/>
    </location>
</feature>
<dbReference type="FunFam" id="3.30.160.60:FF:000446">
    <property type="entry name" value="Zinc finger protein"/>
    <property type="match status" value="1"/>
</dbReference>
<dbReference type="InterPro" id="IPR013087">
    <property type="entry name" value="Znf_C2H2_type"/>
</dbReference>
<feature type="region of interest" description="Disordered" evidence="10">
    <location>
        <begin position="384"/>
        <end position="423"/>
    </location>
</feature>
<dbReference type="RefSeq" id="XP_014176225.1">
    <property type="nucleotide sequence ID" value="XM_014320750.1"/>
</dbReference>
<evidence type="ECO:0000256" key="8">
    <source>
        <dbReference type="ARBA" id="ARBA00023242"/>
    </source>
</evidence>
<dbReference type="GO" id="GO:0008270">
    <property type="term" value="F:zinc ion binding"/>
    <property type="evidence" value="ECO:0007669"/>
    <property type="project" value="UniProtKB-KW"/>
</dbReference>
<evidence type="ECO:0000256" key="10">
    <source>
        <dbReference type="SAM" id="MobiDB-lite"/>
    </source>
</evidence>
<dbReference type="KEGG" id="tasa:A1Q1_06600"/>
<reference evidence="12 13" key="1">
    <citation type="journal article" date="2012" name="Eukaryot. Cell">
        <title>Draft genome sequence of CBS 2479, the standard type strain of Trichosporon asahii.</title>
        <authorList>
            <person name="Yang R.Y."/>
            <person name="Li H.T."/>
            <person name="Zhu H."/>
            <person name="Zhou G.P."/>
            <person name="Wang M."/>
            <person name="Wang L."/>
        </authorList>
    </citation>
    <scope>NUCLEOTIDE SEQUENCE [LARGE SCALE GENOMIC DNA]</scope>
    <source>
        <strain evidence="13">ATCC 90039 / CBS 2479 / JCM 2466 / KCTC 7840 / NCYC 2677 / UAMH 7654</strain>
    </source>
</reference>
<evidence type="ECO:0000256" key="3">
    <source>
        <dbReference type="ARBA" id="ARBA00022737"/>
    </source>
</evidence>
<keyword evidence="4 9" id="KW-0863">Zinc-finger</keyword>
<gene>
    <name evidence="12" type="ORF">A1Q1_06600</name>
</gene>
<accession>J5SCV5</accession>
<feature type="domain" description="C2H2-type" evidence="11">
    <location>
        <begin position="291"/>
        <end position="320"/>
    </location>
</feature>
<name>J5SCV5_TRIAS</name>
<comment type="caution">
    <text evidence="12">The sequence shown here is derived from an EMBL/GenBank/DDBJ whole genome shotgun (WGS) entry which is preliminary data.</text>
</comment>
<dbReference type="VEuPathDB" id="FungiDB:A1Q1_06600"/>
<feature type="domain" description="C2H2-type" evidence="11">
    <location>
        <begin position="437"/>
        <end position="467"/>
    </location>
</feature>
<evidence type="ECO:0000256" key="5">
    <source>
        <dbReference type="ARBA" id="ARBA00022833"/>
    </source>
</evidence>
<proteinExistence type="predicted"/>
<dbReference type="GO" id="GO:0005634">
    <property type="term" value="C:nucleus"/>
    <property type="evidence" value="ECO:0007669"/>
    <property type="project" value="TreeGrafter"/>
</dbReference>
<keyword evidence="7" id="KW-0804">Transcription</keyword>
<dbReference type="InterPro" id="IPR036236">
    <property type="entry name" value="Znf_C2H2_sf"/>
</dbReference>
<dbReference type="SMART" id="SM00355">
    <property type="entry name" value="ZnF_C2H2"/>
    <property type="match status" value="8"/>
</dbReference>
<feature type="domain" description="C2H2-type" evidence="11">
    <location>
        <begin position="168"/>
        <end position="197"/>
    </location>
</feature>
<dbReference type="PROSITE" id="PS50157">
    <property type="entry name" value="ZINC_FINGER_C2H2_2"/>
    <property type="match status" value="7"/>
</dbReference>
<keyword evidence="3" id="KW-0677">Repeat</keyword>
<dbReference type="Pfam" id="PF00096">
    <property type="entry name" value="zf-C2H2"/>
    <property type="match status" value="3"/>
</dbReference>
<dbReference type="GeneID" id="25990112"/>
<dbReference type="SUPFAM" id="SSF57667">
    <property type="entry name" value="beta-beta-alpha zinc fingers"/>
    <property type="match status" value="4"/>
</dbReference>
<dbReference type="GO" id="GO:0000978">
    <property type="term" value="F:RNA polymerase II cis-regulatory region sequence-specific DNA binding"/>
    <property type="evidence" value="ECO:0007669"/>
    <property type="project" value="UniProtKB-ARBA"/>
</dbReference>
<dbReference type="EMBL" id="ALBS01000340">
    <property type="protein sequence ID" value="EJT45016.1"/>
    <property type="molecule type" value="Genomic_DNA"/>
</dbReference>
<feature type="domain" description="C2H2-type" evidence="11">
    <location>
        <begin position="198"/>
        <end position="227"/>
    </location>
</feature>
<keyword evidence="8" id="KW-0539">Nucleus</keyword>
<evidence type="ECO:0000256" key="1">
    <source>
        <dbReference type="ARBA" id="ARBA00004123"/>
    </source>
</evidence>
<organism evidence="12 13">
    <name type="scientific">Trichosporon asahii var. asahii (strain ATCC 90039 / CBS 2479 / JCM 2466 / KCTC 7840 / NBRC 103889/ NCYC 2677 / UAMH 7654)</name>
    <name type="common">Yeast</name>
    <dbReference type="NCBI Taxonomy" id="1186058"/>
    <lineage>
        <taxon>Eukaryota</taxon>
        <taxon>Fungi</taxon>
        <taxon>Dikarya</taxon>
        <taxon>Basidiomycota</taxon>
        <taxon>Agaricomycotina</taxon>
        <taxon>Tremellomycetes</taxon>
        <taxon>Trichosporonales</taxon>
        <taxon>Trichosporonaceae</taxon>
        <taxon>Trichosporon</taxon>
    </lineage>
</organism>
<evidence type="ECO:0000259" key="11">
    <source>
        <dbReference type="PROSITE" id="PS50157"/>
    </source>
</evidence>
<comment type="subcellular location">
    <subcellularLocation>
        <location evidence="1">Nucleus</location>
    </subcellularLocation>
</comment>
<dbReference type="Proteomes" id="UP000002748">
    <property type="component" value="Unassembled WGS sequence"/>
</dbReference>
<keyword evidence="5" id="KW-0862">Zinc</keyword>
<feature type="domain" description="C2H2-type" evidence="11">
    <location>
        <begin position="230"/>
        <end position="259"/>
    </location>
</feature>
<evidence type="ECO:0000313" key="12">
    <source>
        <dbReference type="EMBL" id="EJT45016.1"/>
    </source>
</evidence>